<dbReference type="GO" id="GO:0005524">
    <property type="term" value="F:ATP binding"/>
    <property type="evidence" value="ECO:0007669"/>
    <property type="project" value="UniProtKB-UniRule"/>
</dbReference>
<dbReference type="GO" id="GO:0006310">
    <property type="term" value="P:DNA recombination"/>
    <property type="evidence" value="ECO:0007669"/>
    <property type="project" value="InterPro"/>
</dbReference>
<dbReference type="GO" id="GO:0006270">
    <property type="term" value="P:DNA replication initiation"/>
    <property type="evidence" value="ECO:0007669"/>
    <property type="project" value="TreeGrafter"/>
</dbReference>
<dbReference type="InterPro" id="IPR011545">
    <property type="entry name" value="DEAD/DEAH_box_helicase_dom"/>
</dbReference>
<evidence type="ECO:0000256" key="13">
    <source>
        <dbReference type="SAM" id="Coils"/>
    </source>
</evidence>
<feature type="binding site" evidence="12">
    <location>
        <position position="497"/>
    </location>
    <ligand>
        <name>Zn(2+)</name>
        <dbReference type="ChEBI" id="CHEBI:29105"/>
        <label>1</label>
    </ligand>
</feature>
<keyword evidence="1 12" id="KW-0639">Primosome</keyword>
<feature type="binding site" evidence="12">
    <location>
        <position position="486"/>
    </location>
    <ligand>
        <name>Zn(2+)</name>
        <dbReference type="ChEBI" id="CHEBI:29105"/>
        <label>2</label>
    </ligand>
</feature>
<dbReference type="Pfam" id="PF18074">
    <property type="entry name" value="PriA_C"/>
    <property type="match status" value="1"/>
</dbReference>
<dbReference type="GO" id="GO:0008270">
    <property type="term" value="F:zinc ion binding"/>
    <property type="evidence" value="ECO:0007669"/>
    <property type="project" value="UniProtKB-UniRule"/>
</dbReference>
<dbReference type="Gene3D" id="3.40.1440.60">
    <property type="entry name" value="PriA, 3(prime) DNA-binding domain"/>
    <property type="match status" value="1"/>
</dbReference>
<dbReference type="SMART" id="SM00487">
    <property type="entry name" value="DEXDc"/>
    <property type="match status" value="1"/>
</dbReference>
<dbReference type="GO" id="GO:0006302">
    <property type="term" value="P:double-strand break repair"/>
    <property type="evidence" value="ECO:0007669"/>
    <property type="project" value="InterPro"/>
</dbReference>
<evidence type="ECO:0000256" key="5">
    <source>
        <dbReference type="ARBA" id="ARBA00022801"/>
    </source>
</evidence>
<protein>
    <recommendedName>
        <fullName evidence="12">Replication restart protein PriA</fullName>
    </recommendedName>
    <alternativeName>
        <fullName evidence="12">ATP-dependent DNA helicase PriA</fullName>
        <ecNumber evidence="12">5.6.2.4</ecNumber>
    </alternativeName>
    <alternativeName>
        <fullName evidence="12">DNA 3'-5' helicase PriA</fullName>
    </alternativeName>
</protein>
<keyword evidence="6 12" id="KW-0347">Helicase</keyword>
<dbReference type="GO" id="GO:0043138">
    <property type="term" value="F:3'-5' DNA helicase activity"/>
    <property type="evidence" value="ECO:0007669"/>
    <property type="project" value="UniProtKB-EC"/>
</dbReference>
<dbReference type="FunFam" id="3.40.50.300:FF:000489">
    <property type="entry name" value="Primosome assembly protein PriA"/>
    <property type="match status" value="1"/>
</dbReference>
<keyword evidence="13" id="KW-0175">Coiled coil</keyword>
<keyword evidence="5 12" id="KW-0378">Hydrolase</keyword>
<evidence type="ECO:0000313" key="16">
    <source>
        <dbReference type="EMBL" id="HIZ47421.1"/>
    </source>
</evidence>
<organism evidence="16 17">
    <name type="scientific">Candidatus Gemmiger excrementavium</name>
    <dbReference type="NCBI Taxonomy" id="2838608"/>
    <lineage>
        <taxon>Bacteria</taxon>
        <taxon>Bacillati</taxon>
        <taxon>Bacillota</taxon>
        <taxon>Clostridia</taxon>
        <taxon>Eubacteriales</taxon>
        <taxon>Gemmiger</taxon>
    </lineage>
</organism>
<feature type="domain" description="Helicase ATP-binding" evidence="14">
    <location>
        <begin position="228"/>
        <end position="394"/>
    </location>
</feature>
<evidence type="ECO:0000256" key="3">
    <source>
        <dbReference type="ARBA" id="ARBA00022723"/>
    </source>
</evidence>
<evidence type="ECO:0000256" key="6">
    <source>
        <dbReference type="ARBA" id="ARBA00022806"/>
    </source>
</evidence>
<dbReference type="InterPro" id="IPR042115">
    <property type="entry name" value="PriA_3primeBD_sf"/>
</dbReference>
<dbReference type="EC" id="5.6.2.4" evidence="12"/>
<feature type="binding site" evidence="12">
    <location>
        <position position="483"/>
    </location>
    <ligand>
        <name>Zn(2+)</name>
        <dbReference type="ChEBI" id="CHEBI:29105"/>
        <label>2</label>
    </ligand>
</feature>
<comment type="catalytic activity">
    <reaction evidence="12">
        <text>Couples ATP hydrolysis with the unwinding of duplex DNA by translocating in the 3'-5' direction.</text>
        <dbReference type="EC" id="5.6.2.4"/>
    </reaction>
</comment>
<dbReference type="Proteomes" id="UP000824031">
    <property type="component" value="Unassembled WGS sequence"/>
</dbReference>
<dbReference type="Pfam" id="PF17764">
    <property type="entry name" value="PriA_3primeBD"/>
    <property type="match status" value="1"/>
</dbReference>
<feature type="binding site" evidence="12">
    <location>
        <position position="456"/>
    </location>
    <ligand>
        <name>Zn(2+)</name>
        <dbReference type="ChEBI" id="CHEBI:29105"/>
        <label>1</label>
    </ligand>
</feature>
<dbReference type="SUPFAM" id="SSF52540">
    <property type="entry name" value="P-loop containing nucleoside triphosphate hydrolases"/>
    <property type="match status" value="2"/>
</dbReference>
<dbReference type="HAMAP" id="MF_00983">
    <property type="entry name" value="PriA"/>
    <property type="match status" value="1"/>
</dbReference>
<comment type="catalytic activity">
    <reaction evidence="11 12">
        <text>ATP + H2O = ADP + phosphate + H(+)</text>
        <dbReference type="Rhea" id="RHEA:13065"/>
        <dbReference type="ChEBI" id="CHEBI:15377"/>
        <dbReference type="ChEBI" id="CHEBI:15378"/>
        <dbReference type="ChEBI" id="CHEBI:30616"/>
        <dbReference type="ChEBI" id="CHEBI:43474"/>
        <dbReference type="ChEBI" id="CHEBI:456216"/>
        <dbReference type="EC" id="5.6.2.4"/>
    </reaction>
</comment>
<dbReference type="GO" id="GO:0016787">
    <property type="term" value="F:hydrolase activity"/>
    <property type="evidence" value="ECO:0007669"/>
    <property type="project" value="UniProtKB-KW"/>
</dbReference>
<evidence type="ECO:0000256" key="9">
    <source>
        <dbReference type="ARBA" id="ARBA00023125"/>
    </source>
</evidence>
<dbReference type="CDD" id="cd17929">
    <property type="entry name" value="DEXHc_priA"/>
    <property type="match status" value="1"/>
</dbReference>
<keyword evidence="8 12" id="KW-0067">ATP-binding</keyword>
<evidence type="ECO:0000256" key="1">
    <source>
        <dbReference type="ARBA" id="ARBA00022515"/>
    </source>
</evidence>
<feature type="binding site" evidence="12">
    <location>
        <position position="468"/>
    </location>
    <ligand>
        <name>Zn(2+)</name>
        <dbReference type="ChEBI" id="CHEBI:29105"/>
        <label>2</label>
    </ligand>
</feature>
<evidence type="ECO:0000256" key="10">
    <source>
        <dbReference type="ARBA" id="ARBA00023235"/>
    </source>
</evidence>
<feature type="binding site" evidence="12">
    <location>
        <position position="459"/>
    </location>
    <ligand>
        <name>Zn(2+)</name>
        <dbReference type="ChEBI" id="CHEBI:29105"/>
        <label>1</label>
    </ligand>
</feature>
<keyword evidence="10 12" id="KW-0413">Isomerase</keyword>
<evidence type="ECO:0000256" key="12">
    <source>
        <dbReference type="HAMAP-Rule" id="MF_00983"/>
    </source>
</evidence>
<evidence type="ECO:0000256" key="11">
    <source>
        <dbReference type="ARBA" id="ARBA00048988"/>
    </source>
</evidence>
<evidence type="ECO:0000256" key="2">
    <source>
        <dbReference type="ARBA" id="ARBA00022705"/>
    </source>
</evidence>
<dbReference type="NCBIfam" id="TIGR00595">
    <property type="entry name" value="priA"/>
    <property type="match status" value="1"/>
</dbReference>
<dbReference type="AlphaFoldDB" id="A0A9D2JF15"/>
<dbReference type="GO" id="GO:1990077">
    <property type="term" value="C:primosome complex"/>
    <property type="evidence" value="ECO:0007669"/>
    <property type="project" value="UniProtKB-UniRule"/>
</dbReference>
<comment type="function">
    <text evidence="12">Initiates the restart of stalled replication forks, which reloads the replicative helicase on sites other than the origin of replication. Recognizes and binds to abandoned replication forks and remodels them to uncover a helicase loading site. Promotes assembly of the primosome at these replication forks.</text>
</comment>
<keyword evidence="9 12" id="KW-0238">DNA-binding</keyword>
<comment type="similarity">
    <text evidence="12">Belongs to the helicase family. PriA subfamily.</text>
</comment>
<dbReference type="Gene3D" id="3.40.50.300">
    <property type="entry name" value="P-loop containing nucleotide triphosphate hydrolases"/>
    <property type="match status" value="2"/>
</dbReference>
<feature type="binding site" evidence="12">
    <location>
        <position position="465"/>
    </location>
    <ligand>
        <name>Zn(2+)</name>
        <dbReference type="ChEBI" id="CHEBI:29105"/>
        <label>2</label>
    </ligand>
</feature>
<gene>
    <name evidence="12 16" type="primary">priA</name>
    <name evidence="16" type="ORF">H9810_01700</name>
</gene>
<name>A0A9D2JF15_9FIRM</name>
<evidence type="ECO:0000256" key="4">
    <source>
        <dbReference type="ARBA" id="ARBA00022741"/>
    </source>
</evidence>
<feature type="binding site" evidence="12">
    <location>
        <position position="500"/>
    </location>
    <ligand>
        <name>Zn(2+)</name>
        <dbReference type="ChEBI" id="CHEBI:29105"/>
        <label>1</label>
    </ligand>
</feature>
<dbReference type="InterPro" id="IPR014001">
    <property type="entry name" value="Helicase_ATP-bd"/>
</dbReference>
<dbReference type="PANTHER" id="PTHR30580:SF0">
    <property type="entry name" value="PRIMOSOMAL PROTEIN N"/>
    <property type="match status" value="1"/>
</dbReference>
<dbReference type="InterPro" id="IPR041236">
    <property type="entry name" value="PriA_C"/>
</dbReference>
<comment type="cofactor">
    <cofactor evidence="12">
        <name>Zn(2+)</name>
        <dbReference type="ChEBI" id="CHEBI:29105"/>
    </cofactor>
    <text evidence="12">Binds 2 zinc ions per subunit.</text>
</comment>
<evidence type="ECO:0000256" key="8">
    <source>
        <dbReference type="ARBA" id="ARBA00022840"/>
    </source>
</evidence>
<evidence type="ECO:0000256" key="7">
    <source>
        <dbReference type="ARBA" id="ARBA00022833"/>
    </source>
</evidence>
<dbReference type="PANTHER" id="PTHR30580">
    <property type="entry name" value="PRIMOSOMAL PROTEIN N"/>
    <property type="match status" value="1"/>
</dbReference>
<dbReference type="InterPro" id="IPR027417">
    <property type="entry name" value="P-loop_NTPase"/>
</dbReference>
<dbReference type="Pfam" id="PF00270">
    <property type="entry name" value="DEAD"/>
    <property type="match status" value="1"/>
</dbReference>
<comment type="caution">
    <text evidence="16">The sequence shown here is derived from an EMBL/GenBank/DDBJ whole genome shotgun (WGS) entry which is preliminary data.</text>
</comment>
<accession>A0A9D2JF15</accession>
<dbReference type="GO" id="GO:0006269">
    <property type="term" value="P:DNA replication, synthesis of primer"/>
    <property type="evidence" value="ECO:0007669"/>
    <property type="project" value="UniProtKB-KW"/>
</dbReference>
<dbReference type="InterPro" id="IPR040498">
    <property type="entry name" value="PriA_CRR"/>
</dbReference>
<keyword evidence="4 12" id="KW-0547">Nucleotide-binding</keyword>
<dbReference type="Pfam" id="PF18319">
    <property type="entry name" value="Zn_ribbon_PriA"/>
    <property type="match status" value="1"/>
</dbReference>
<dbReference type="InterPro" id="IPR001650">
    <property type="entry name" value="Helicase_C-like"/>
</dbReference>
<sequence>MILPIAQVAVDNATIHFDRLYSYRIPQPLDGKVWPGSMVLVPFGRGDKPRMAVVLAVDSCEGEDVPRGLKTLHDATPEQARLTPDLLELVRFLKERTFCTWFEAVRAVIPYGAQYRAAMVDGHPVMQSRLTRSTERVYTLAGELPPKPKPGPRQQAAVEALRQGPLTARQLDEVGISKSTLDTLCQKGVLMVAEQDKALDLFAGIPFDPQPLTLAPEQQRAYDALLPDLEDRSPHAALLHGVTGSGKTIVFLKLIERTLELGRKALVLVPEISLTPQMIRRLKSTFGSRLAVQHSALNNTERLLQWRMIQQGNADIVVGTRSAVFAPLRDIGLIIIDEEQEHTYQSESAPRYDAHDVAKKRAAMENALLVFASATPLTETYHAAESGKYKLLALTQRYGGRPLPRVDFVDMRAELTAGNPREVSNRLVQELRRNLENGEQSILLLNRRGYHTVGMCATCGHVLKCPNCSVPLVYHKPQQALMCHHCGHTVHPLPTLCPECGGKIAYSGFGTQRVEEELAELLPGARILRMDQDSTSQKNAHEKMLAQFARQEYDILLGTQMVAKGLDFEKVTLVGVLGIDSLLFGQGFRAYESVFSLVTQVIGRGGRAQLPGRALIQTAVPNHPVLQLAAAQDYEAFYREEIAFRKFGLYPPFCAFCVVGFVGEQEGAVFIAAQRFSVLLAQFAAKQPNIPLRILGPAPMGIAMLNGKYRYKLTLKCRNDASFRALLQQTLDAYAQEKLPQKASVILDFHSDGDL</sequence>
<dbReference type="InterPro" id="IPR041222">
    <property type="entry name" value="PriA_3primeBD"/>
</dbReference>
<keyword evidence="3 12" id="KW-0479">Metal-binding</keyword>
<dbReference type="EMBL" id="DXBO01000025">
    <property type="protein sequence ID" value="HIZ47421.1"/>
    <property type="molecule type" value="Genomic_DNA"/>
</dbReference>
<dbReference type="PROSITE" id="PS51192">
    <property type="entry name" value="HELICASE_ATP_BIND_1"/>
    <property type="match status" value="1"/>
</dbReference>
<comment type="subunit">
    <text evidence="12">Component of the replication restart primosome.</text>
</comment>
<evidence type="ECO:0000259" key="15">
    <source>
        <dbReference type="PROSITE" id="PS51194"/>
    </source>
</evidence>
<dbReference type="PROSITE" id="PS51194">
    <property type="entry name" value="HELICASE_CTER"/>
    <property type="match status" value="1"/>
</dbReference>
<keyword evidence="7 12" id="KW-0862">Zinc</keyword>
<dbReference type="Pfam" id="PF00271">
    <property type="entry name" value="Helicase_C"/>
    <property type="match status" value="1"/>
</dbReference>
<dbReference type="InterPro" id="IPR005259">
    <property type="entry name" value="PriA"/>
</dbReference>
<feature type="domain" description="Helicase C-terminal" evidence="15">
    <location>
        <begin position="492"/>
        <end position="650"/>
    </location>
</feature>
<dbReference type="SMART" id="SM00490">
    <property type="entry name" value="HELICc"/>
    <property type="match status" value="1"/>
</dbReference>
<dbReference type="CDD" id="cd18804">
    <property type="entry name" value="SF2_C_priA"/>
    <property type="match status" value="1"/>
</dbReference>
<feature type="coiled-coil region" evidence="13">
    <location>
        <begin position="421"/>
        <end position="448"/>
    </location>
</feature>
<evidence type="ECO:0000313" key="17">
    <source>
        <dbReference type="Proteomes" id="UP000824031"/>
    </source>
</evidence>
<reference evidence="16" key="1">
    <citation type="journal article" date="2021" name="PeerJ">
        <title>Extensive microbial diversity within the chicken gut microbiome revealed by metagenomics and culture.</title>
        <authorList>
            <person name="Gilroy R."/>
            <person name="Ravi A."/>
            <person name="Getino M."/>
            <person name="Pursley I."/>
            <person name="Horton D.L."/>
            <person name="Alikhan N.F."/>
            <person name="Baker D."/>
            <person name="Gharbi K."/>
            <person name="Hall N."/>
            <person name="Watson M."/>
            <person name="Adriaenssens E.M."/>
            <person name="Foster-Nyarko E."/>
            <person name="Jarju S."/>
            <person name="Secka A."/>
            <person name="Antonio M."/>
            <person name="Oren A."/>
            <person name="Chaudhuri R.R."/>
            <person name="La Ragione R."/>
            <person name="Hildebrand F."/>
            <person name="Pallen M.J."/>
        </authorList>
    </citation>
    <scope>NUCLEOTIDE SEQUENCE</scope>
    <source>
        <strain evidence="16">3436</strain>
    </source>
</reference>
<dbReference type="GO" id="GO:0003677">
    <property type="term" value="F:DNA binding"/>
    <property type="evidence" value="ECO:0007669"/>
    <property type="project" value="UniProtKB-UniRule"/>
</dbReference>
<proteinExistence type="inferred from homology"/>
<keyword evidence="2 12" id="KW-0235">DNA replication</keyword>
<reference evidence="16" key="2">
    <citation type="submission" date="2021-04" db="EMBL/GenBank/DDBJ databases">
        <authorList>
            <person name="Gilroy R."/>
        </authorList>
    </citation>
    <scope>NUCLEOTIDE SEQUENCE</scope>
    <source>
        <strain evidence="16">3436</strain>
    </source>
</reference>
<evidence type="ECO:0000259" key="14">
    <source>
        <dbReference type="PROSITE" id="PS51192"/>
    </source>
</evidence>